<dbReference type="Gene3D" id="1.25.40.10">
    <property type="entry name" value="Tetratricopeptide repeat domain"/>
    <property type="match status" value="1"/>
</dbReference>
<keyword evidence="5" id="KW-1185">Reference proteome</keyword>
<dbReference type="AlphaFoldDB" id="A0A8H3IPU2"/>
<dbReference type="EMBL" id="CAJPDR010000147">
    <property type="protein sequence ID" value="CAF9921549.1"/>
    <property type="molecule type" value="Genomic_DNA"/>
</dbReference>
<dbReference type="InterPro" id="IPR039663">
    <property type="entry name" value="AIP/AIPL1/TTC9"/>
</dbReference>
<evidence type="ECO:0000256" key="3">
    <source>
        <dbReference type="PROSITE-ProRule" id="PRU00339"/>
    </source>
</evidence>
<dbReference type="PROSITE" id="PS50005">
    <property type="entry name" value="TPR"/>
    <property type="match status" value="1"/>
</dbReference>
<comment type="caution">
    <text evidence="4">The sequence shown here is derived from an EMBL/GenBank/DDBJ whole genome shotgun (WGS) entry which is preliminary data.</text>
</comment>
<dbReference type="Proteomes" id="UP000664203">
    <property type="component" value="Unassembled WGS sequence"/>
</dbReference>
<evidence type="ECO:0000256" key="1">
    <source>
        <dbReference type="ARBA" id="ARBA00022737"/>
    </source>
</evidence>
<organism evidence="4 5">
    <name type="scientific">Alectoria fallacina</name>
    <dbReference type="NCBI Taxonomy" id="1903189"/>
    <lineage>
        <taxon>Eukaryota</taxon>
        <taxon>Fungi</taxon>
        <taxon>Dikarya</taxon>
        <taxon>Ascomycota</taxon>
        <taxon>Pezizomycotina</taxon>
        <taxon>Lecanoromycetes</taxon>
        <taxon>OSLEUM clade</taxon>
        <taxon>Lecanoromycetidae</taxon>
        <taxon>Lecanorales</taxon>
        <taxon>Lecanorineae</taxon>
        <taxon>Parmeliaceae</taxon>
        <taxon>Alectoria</taxon>
    </lineage>
</organism>
<dbReference type="OrthoDB" id="62952at2759"/>
<keyword evidence="2 3" id="KW-0802">TPR repeat</keyword>
<name>A0A8H3IPU2_9LECA</name>
<evidence type="ECO:0000313" key="5">
    <source>
        <dbReference type="Proteomes" id="UP000664203"/>
    </source>
</evidence>
<dbReference type="PANTHER" id="PTHR11242:SF0">
    <property type="entry name" value="TPR_REGION DOMAIN-CONTAINING PROTEIN"/>
    <property type="match status" value="1"/>
</dbReference>
<protein>
    <submittedName>
        <fullName evidence="4">Uncharacterized protein</fullName>
    </submittedName>
</protein>
<dbReference type="InterPro" id="IPR011990">
    <property type="entry name" value="TPR-like_helical_dom_sf"/>
</dbReference>
<proteinExistence type="predicted"/>
<keyword evidence="1" id="KW-0677">Repeat</keyword>
<dbReference type="InterPro" id="IPR019734">
    <property type="entry name" value="TPR_rpt"/>
</dbReference>
<reference evidence="4" key="1">
    <citation type="submission" date="2021-03" db="EMBL/GenBank/DDBJ databases">
        <authorList>
            <person name="Tagirdzhanova G."/>
        </authorList>
    </citation>
    <scope>NUCLEOTIDE SEQUENCE</scope>
</reference>
<feature type="repeat" description="TPR" evidence="3">
    <location>
        <begin position="362"/>
        <end position="395"/>
    </location>
</feature>
<gene>
    <name evidence="4" type="ORF">ALECFALPRED_001824</name>
</gene>
<evidence type="ECO:0000256" key="2">
    <source>
        <dbReference type="ARBA" id="ARBA00022803"/>
    </source>
</evidence>
<dbReference type="SUPFAM" id="SSF48452">
    <property type="entry name" value="TPR-like"/>
    <property type="match status" value="1"/>
</dbReference>
<dbReference type="PANTHER" id="PTHR11242">
    <property type="entry name" value="ARYL HYDROCARBON RECEPTOR INTERACTING PROTEIN RELATED"/>
    <property type="match status" value="1"/>
</dbReference>
<evidence type="ECO:0000313" key="4">
    <source>
        <dbReference type="EMBL" id="CAF9921549.1"/>
    </source>
</evidence>
<dbReference type="SMART" id="SM00028">
    <property type="entry name" value="TPR"/>
    <property type="match status" value="2"/>
</dbReference>
<accession>A0A8H3IPU2</accession>
<sequence>MACHFLDEIPLEIRNEIYPHLLSTEYTKRPVRRDERPSRIKRGLGCKHLYDFQPAILLTNKQINKEARHFLYDENLFVLIRAPQSVEFESIWLEELTPLATKEDKVCCFRSALRISLQVDIGVQVKRDLRLESQVVIAANQLPAFCSILKKIDNEGPGILSDIKLVLGVFPSYQLDVDAFVNTGPSSRGSWNPRSLSQQRRLLEPFAMLHSMTDLEIADVNGDTQNIDAQLMVDVKKRASRSLSTEEVLDGSARIKEQGNKAFRAGNFELAYSLYKSALENIEAGERYLDERYFDTSTREGALAEQKYFQAHFLMVSRIWSNSIAALLHLQRWTAAHKKATIGIEKIKSAGEEITFDPGEVAKIYFRRALASGFMGKNSRAVEEVREALNLDPNNAEMKAKLQEWKLQARNPKQVEAVLRALTV</sequence>